<dbReference type="InterPro" id="IPR014718">
    <property type="entry name" value="GH-type_carb-bd"/>
</dbReference>
<dbReference type="InterPro" id="IPR008183">
    <property type="entry name" value="Aldose_1/G6P_1-epimerase"/>
</dbReference>
<evidence type="ECO:0008006" key="3">
    <source>
        <dbReference type="Google" id="ProtNLM"/>
    </source>
</evidence>
<dbReference type="Pfam" id="PF01263">
    <property type="entry name" value="Aldose_epim"/>
    <property type="match status" value="1"/>
</dbReference>
<name>A0A1P8JQD6_9BURK</name>
<keyword evidence="2" id="KW-1185">Reference proteome</keyword>
<proteinExistence type="predicted"/>
<dbReference type="Proteomes" id="UP000186609">
    <property type="component" value="Chromosome"/>
</dbReference>
<dbReference type="RefSeq" id="WP_076195827.1">
    <property type="nucleotide sequence ID" value="NZ_CP019236.1"/>
</dbReference>
<dbReference type="AlphaFoldDB" id="A0A1P8JQD6"/>
<reference evidence="1 2" key="1">
    <citation type="submission" date="2017-01" db="EMBL/GenBank/DDBJ databases">
        <authorList>
            <person name="Mah S.A."/>
            <person name="Swanson W.J."/>
            <person name="Moy G.W."/>
            <person name="Vacquier V.D."/>
        </authorList>
    </citation>
    <scope>NUCLEOTIDE SEQUENCE [LARGE SCALE GENOMIC DNA]</scope>
    <source>
        <strain evidence="1 2">DCY110</strain>
    </source>
</reference>
<organism evidence="1 2">
    <name type="scientific">Rhodoferax koreensis</name>
    <dbReference type="NCBI Taxonomy" id="1842727"/>
    <lineage>
        <taxon>Bacteria</taxon>
        <taxon>Pseudomonadati</taxon>
        <taxon>Pseudomonadota</taxon>
        <taxon>Betaproteobacteria</taxon>
        <taxon>Burkholderiales</taxon>
        <taxon>Comamonadaceae</taxon>
        <taxon>Rhodoferax</taxon>
    </lineage>
</organism>
<accession>A0A1P8JQD6</accession>
<dbReference type="EMBL" id="CP019236">
    <property type="protein sequence ID" value="APW35949.1"/>
    <property type="molecule type" value="Genomic_DNA"/>
</dbReference>
<dbReference type="CDD" id="cd09021">
    <property type="entry name" value="Aldose_epim_Ec_YphB"/>
    <property type="match status" value="1"/>
</dbReference>
<dbReference type="GO" id="GO:0005975">
    <property type="term" value="P:carbohydrate metabolic process"/>
    <property type="evidence" value="ECO:0007669"/>
    <property type="project" value="InterPro"/>
</dbReference>
<evidence type="ECO:0000313" key="1">
    <source>
        <dbReference type="EMBL" id="APW35949.1"/>
    </source>
</evidence>
<dbReference type="GO" id="GO:0030246">
    <property type="term" value="F:carbohydrate binding"/>
    <property type="evidence" value="ECO:0007669"/>
    <property type="project" value="InterPro"/>
</dbReference>
<dbReference type="InterPro" id="IPR011013">
    <property type="entry name" value="Gal_mutarotase_sf_dom"/>
</dbReference>
<dbReference type="Gene3D" id="2.70.98.10">
    <property type="match status" value="1"/>
</dbReference>
<dbReference type="SUPFAM" id="SSF74650">
    <property type="entry name" value="Galactose mutarotase-like"/>
    <property type="match status" value="1"/>
</dbReference>
<dbReference type="KEGG" id="rhy:RD110_00925"/>
<evidence type="ECO:0000313" key="2">
    <source>
        <dbReference type="Proteomes" id="UP000186609"/>
    </source>
</evidence>
<protein>
    <recommendedName>
        <fullName evidence="3">Aldose epimerase</fullName>
    </recommendedName>
</protein>
<dbReference type="GO" id="GO:0016853">
    <property type="term" value="F:isomerase activity"/>
    <property type="evidence" value="ECO:0007669"/>
    <property type="project" value="InterPro"/>
</dbReference>
<dbReference type="OrthoDB" id="9808779at2"/>
<sequence>MTSPLVLQSGALRCELRPELGGCITGLWFGDVPVLRSAPAHTVATARLGGSYAMVPFSNRIAQAHLLWQGTSHPLVQNNGPEPHAIHGHGWQRAWEVLECDATSALIGFEHRPDAAWPFAFDTSQSLRITGHALEITLSATNRSATEAPIGLGWHPYFAKRGEAHIAFTAAGRWENGADMLPTHREASTGIDADCAAIDVDHCFDGWNGVVQLTDERLRIRIGSNLDHLVVFTNAGKNFVAIEPVSHVNNALNLMAAGRYNAAALGVSVLQPGETKTATMSISVEAV</sequence>
<gene>
    <name evidence="1" type="ORF">RD110_00925</name>
</gene>
<dbReference type="STRING" id="1842727.RD110_00925"/>